<feature type="domain" description="Mannosidase Ig/CBM-like" evidence="15">
    <location>
        <begin position="648"/>
        <end position="735"/>
    </location>
</feature>
<evidence type="ECO:0000256" key="12">
    <source>
        <dbReference type="ARBA" id="ARBA00041614"/>
    </source>
</evidence>
<sequence>MQISLNGAWQFREAQKKGDWLPAEVPGCNFLDLLRNRKIEDPFVGVNEKAVEWVGQVDWEYARTFDVPESLLACDKVELDCACLDTVCELFLNGKSIGKGENAHRHYRFDVRGALTAGENRLSVVFASPVQYVLKKQAAEKCPRNSNGMDGIPHIRKPQCHFGWDWGPVLPPSGISGDIALVGYKAARIDDLRIDQAHSGGAVDLQISARLERLSDAEAACTLRVFAPGGETIAELSASPDAQGSVSQSVHIDDPQLWWTRDLSDRPQQPLYAVELSVESGGETVDLQTRRIGLRTITLNREKDEYGENFQFQINGVPLFIKGANWIPPDSFPTRHSDARLEYDMAAMRFANFNMLRVWGGGYYERDALYDKCDRDGILIWQDFCFACQGYPFFDKALLENIRGEVTDNVRRLRHHACLAVWCGNNEIESMSIAWQTRRSYIEWAEKFFYHILPEWMQSLDTVTPYIPGSPCGSGYLHDVDRDSVGDTHLWAVWHGLQPLTYYRRRMTRFCSEFGFESLPDLKTIARYAKPEDYDLNSEVFLAHQKCAGGNMKMAYYIASRFRLPKHFNDYVYLSQICQEECVRDATEHWRRNKGRCNGSMYWQFNDCWPVCSWAGMDYYGNYKALQYAARHFNAPFTVSLEDTREGIRVFVLNDTREPKSATVSWRLVGFDGEQFASEKKQITVDALQNTVAFTLSLPQLRAKGNLKRAVFVAELSDGQTVTARRTALFEKEKDLALPKTQVDMHVRINGGVAELELTAKQYVRFLQIHSQTNPMPFSDNFFDLLPGETKRVLFPVPEGVTADRLQNDLTLFSAGDVVPRAGRLSDWWTRARVALRPLSIGNFIYYQRIPK</sequence>
<dbReference type="InterPro" id="IPR041625">
    <property type="entry name" value="Beta-mannosidase_Ig"/>
</dbReference>
<dbReference type="Pfam" id="PF17786">
    <property type="entry name" value="Mannosidase_ig"/>
    <property type="match status" value="1"/>
</dbReference>
<evidence type="ECO:0000259" key="16">
    <source>
        <dbReference type="Pfam" id="PF22666"/>
    </source>
</evidence>
<dbReference type="Proteomes" id="UP000824071">
    <property type="component" value="Unassembled WGS sequence"/>
</dbReference>
<dbReference type="InterPro" id="IPR054593">
    <property type="entry name" value="Beta-mannosidase-like_N2"/>
</dbReference>
<keyword evidence="8" id="KW-0325">Glycoprotein</keyword>
<dbReference type="InterPro" id="IPR017853">
    <property type="entry name" value="GH"/>
</dbReference>
<name>A0A9D1LEY2_9FIRM</name>
<dbReference type="PANTHER" id="PTHR43730">
    <property type="entry name" value="BETA-MANNOSIDASE"/>
    <property type="match status" value="1"/>
</dbReference>
<dbReference type="Pfam" id="PF17753">
    <property type="entry name" value="Ig_mannosidase"/>
    <property type="match status" value="1"/>
</dbReference>
<feature type="domain" description="Beta-mannosidase-like galactose-binding" evidence="16">
    <location>
        <begin position="9"/>
        <end position="175"/>
    </location>
</feature>
<feature type="domain" description="Glycoside hydrolase family 2 immunoglobulin-like beta-sandwich" evidence="13">
    <location>
        <begin position="187"/>
        <end position="295"/>
    </location>
</feature>
<keyword evidence="9" id="KW-0326">Glycosidase</keyword>
<reference evidence="17" key="1">
    <citation type="submission" date="2020-10" db="EMBL/GenBank/DDBJ databases">
        <authorList>
            <person name="Gilroy R."/>
        </authorList>
    </citation>
    <scope>NUCLEOTIDE SEQUENCE</scope>
    <source>
        <strain evidence="17">ChiGjej1B1-19959</strain>
    </source>
</reference>
<dbReference type="Gene3D" id="3.20.20.80">
    <property type="entry name" value="Glycosidases"/>
    <property type="match status" value="1"/>
</dbReference>
<dbReference type="EC" id="3.2.1.25" evidence="5"/>
<dbReference type="Pfam" id="PF00703">
    <property type="entry name" value="Glyco_hydro_2"/>
    <property type="match status" value="1"/>
</dbReference>
<reference evidence="17" key="2">
    <citation type="journal article" date="2021" name="PeerJ">
        <title>Extensive microbial diversity within the chicken gut microbiome revealed by metagenomics and culture.</title>
        <authorList>
            <person name="Gilroy R."/>
            <person name="Ravi A."/>
            <person name="Getino M."/>
            <person name="Pursley I."/>
            <person name="Horton D.L."/>
            <person name="Alikhan N.F."/>
            <person name="Baker D."/>
            <person name="Gharbi K."/>
            <person name="Hall N."/>
            <person name="Watson M."/>
            <person name="Adriaenssens E.M."/>
            <person name="Foster-Nyarko E."/>
            <person name="Jarju S."/>
            <person name="Secka A."/>
            <person name="Antonio M."/>
            <person name="Oren A."/>
            <person name="Chaudhuri R.R."/>
            <person name="La Ragione R."/>
            <person name="Hildebrand F."/>
            <person name="Pallen M.J."/>
        </authorList>
    </citation>
    <scope>NUCLEOTIDE SEQUENCE</scope>
    <source>
        <strain evidence="17">ChiGjej1B1-19959</strain>
    </source>
</reference>
<dbReference type="SUPFAM" id="SSF49785">
    <property type="entry name" value="Galactose-binding domain-like"/>
    <property type="match status" value="1"/>
</dbReference>
<dbReference type="Pfam" id="PF22666">
    <property type="entry name" value="Glyco_hydro_2_N2"/>
    <property type="match status" value="1"/>
</dbReference>
<dbReference type="InterPro" id="IPR013783">
    <property type="entry name" value="Ig-like_fold"/>
</dbReference>
<evidence type="ECO:0000256" key="11">
    <source>
        <dbReference type="ARBA" id="ARBA00041069"/>
    </source>
</evidence>
<dbReference type="SUPFAM" id="SSF49303">
    <property type="entry name" value="beta-Galactosidase/glucuronidase domain"/>
    <property type="match status" value="3"/>
</dbReference>
<organism evidence="17 18">
    <name type="scientific">Candidatus Fimenecus excrementigallinarum</name>
    <dbReference type="NCBI Taxonomy" id="2840816"/>
    <lineage>
        <taxon>Bacteria</taxon>
        <taxon>Bacillati</taxon>
        <taxon>Bacillota</taxon>
        <taxon>Clostridia</taxon>
        <taxon>Candidatus Fimenecus</taxon>
    </lineage>
</organism>
<comment type="subcellular location">
    <subcellularLocation>
        <location evidence="2">Secreted</location>
    </subcellularLocation>
</comment>
<dbReference type="PANTHER" id="PTHR43730:SF1">
    <property type="entry name" value="BETA-MANNOSIDASE"/>
    <property type="match status" value="1"/>
</dbReference>
<evidence type="ECO:0000256" key="9">
    <source>
        <dbReference type="ARBA" id="ARBA00023295"/>
    </source>
</evidence>
<comment type="subunit">
    <text evidence="4">Homodimer.</text>
</comment>
<dbReference type="GO" id="GO:0005975">
    <property type="term" value="P:carbohydrate metabolic process"/>
    <property type="evidence" value="ECO:0007669"/>
    <property type="project" value="InterPro"/>
</dbReference>
<evidence type="ECO:0000313" key="17">
    <source>
        <dbReference type="EMBL" id="HIU36192.1"/>
    </source>
</evidence>
<proteinExistence type="inferred from homology"/>
<dbReference type="InterPro" id="IPR050887">
    <property type="entry name" value="Beta-mannosidase_GH2"/>
</dbReference>
<comment type="catalytic activity">
    <reaction evidence="1">
        <text>Hydrolysis of terminal, non-reducing beta-D-mannose residues in beta-D-mannosides.</text>
        <dbReference type="EC" id="3.2.1.25"/>
    </reaction>
</comment>
<protein>
    <recommendedName>
        <fullName evidence="11">Beta-mannosidase B</fullName>
        <ecNumber evidence="5">3.2.1.25</ecNumber>
    </recommendedName>
    <alternativeName>
        <fullName evidence="12">Mannanase B</fullName>
    </alternativeName>
</protein>
<comment type="caution">
    <text evidence="17">The sequence shown here is derived from an EMBL/GenBank/DDBJ whole genome shotgun (WGS) entry which is preliminary data.</text>
</comment>
<evidence type="ECO:0000256" key="2">
    <source>
        <dbReference type="ARBA" id="ARBA00004613"/>
    </source>
</evidence>
<dbReference type="EMBL" id="DVMW01000036">
    <property type="protein sequence ID" value="HIU36192.1"/>
    <property type="molecule type" value="Genomic_DNA"/>
</dbReference>
<evidence type="ECO:0000259" key="15">
    <source>
        <dbReference type="Pfam" id="PF17786"/>
    </source>
</evidence>
<dbReference type="GO" id="GO:0006516">
    <property type="term" value="P:glycoprotein catabolic process"/>
    <property type="evidence" value="ECO:0007669"/>
    <property type="project" value="TreeGrafter"/>
</dbReference>
<dbReference type="GO" id="GO:0005576">
    <property type="term" value="C:extracellular region"/>
    <property type="evidence" value="ECO:0007669"/>
    <property type="project" value="UniProtKB-SubCell"/>
</dbReference>
<dbReference type="AlphaFoldDB" id="A0A9D1LEY2"/>
<comment type="similarity">
    <text evidence="10">Belongs to the glycosyl hydrolase 2 family. Beta-mannosidase B subfamily.</text>
</comment>
<evidence type="ECO:0000259" key="13">
    <source>
        <dbReference type="Pfam" id="PF00703"/>
    </source>
</evidence>
<evidence type="ECO:0000256" key="3">
    <source>
        <dbReference type="ARBA" id="ARBA00004740"/>
    </source>
</evidence>
<dbReference type="InterPro" id="IPR008979">
    <property type="entry name" value="Galactose-bd-like_sf"/>
</dbReference>
<evidence type="ECO:0000313" key="18">
    <source>
        <dbReference type="Proteomes" id="UP000824071"/>
    </source>
</evidence>
<accession>A0A9D1LEY2</accession>
<dbReference type="InterPro" id="IPR041447">
    <property type="entry name" value="Mannosidase_ig"/>
</dbReference>
<keyword evidence="6" id="KW-0964">Secreted</keyword>
<dbReference type="FunFam" id="3.20.20.80:FF:000050">
    <property type="entry name" value="Beta-mannosidase B"/>
    <property type="match status" value="1"/>
</dbReference>
<dbReference type="Gene3D" id="2.60.40.10">
    <property type="entry name" value="Immunoglobulins"/>
    <property type="match status" value="3"/>
</dbReference>
<evidence type="ECO:0000256" key="8">
    <source>
        <dbReference type="ARBA" id="ARBA00023180"/>
    </source>
</evidence>
<gene>
    <name evidence="17" type="ORF">IAC53_06285</name>
</gene>
<evidence type="ECO:0000256" key="1">
    <source>
        <dbReference type="ARBA" id="ARBA00000829"/>
    </source>
</evidence>
<dbReference type="GO" id="GO:0004567">
    <property type="term" value="F:beta-mannosidase activity"/>
    <property type="evidence" value="ECO:0007669"/>
    <property type="project" value="UniProtKB-EC"/>
</dbReference>
<dbReference type="Gene3D" id="2.60.120.260">
    <property type="entry name" value="Galactose-binding domain-like"/>
    <property type="match status" value="1"/>
</dbReference>
<evidence type="ECO:0000256" key="5">
    <source>
        <dbReference type="ARBA" id="ARBA00012754"/>
    </source>
</evidence>
<dbReference type="SUPFAM" id="SSF51445">
    <property type="entry name" value="(Trans)glycosidases"/>
    <property type="match status" value="1"/>
</dbReference>
<keyword evidence="7 17" id="KW-0378">Hydrolase</keyword>
<dbReference type="InterPro" id="IPR036156">
    <property type="entry name" value="Beta-gal/glucu_dom_sf"/>
</dbReference>
<comment type="pathway">
    <text evidence="3">Glycan metabolism; N-glycan degradation.</text>
</comment>
<evidence type="ECO:0000256" key="6">
    <source>
        <dbReference type="ARBA" id="ARBA00022525"/>
    </source>
</evidence>
<dbReference type="InterPro" id="IPR006102">
    <property type="entry name" value="Ig-like_GH2"/>
</dbReference>
<evidence type="ECO:0000259" key="14">
    <source>
        <dbReference type="Pfam" id="PF17753"/>
    </source>
</evidence>
<evidence type="ECO:0000256" key="10">
    <source>
        <dbReference type="ARBA" id="ARBA00038429"/>
    </source>
</evidence>
<feature type="domain" description="Beta-mannosidase Ig-fold" evidence="14">
    <location>
        <begin position="738"/>
        <end position="816"/>
    </location>
</feature>
<evidence type="ECO:0000256" key="4">
    <source>
        <dbReference type="ARBA" id="ARBA00011738"/>
    </source>
</evidence>
<evidence type="ECO:0000256" key="7">
    <source>
        <dbReference type="ARBA" id="ARBA00022801"/>
    </source>
</evidence>